<gene>
    <name evidence="1" type="ORF">ACFOY7_09615</name>
</gene>
<organism evidence="1 2">
    <name type="scientific">Gracilibacillus xinjiangensis</name>
    <dbReference type="NCBI Taxonomy" id="1193282"/>
    <lineage>
        <taxon>Bacteria</taxon>
        <taxon>Bacillati</taxon>
        <taxon>Bacillota</taxon>
        <taxon>Bacilli</taxon>
        <taxon>Bacillales</taxon>
        <taxon>Bacillaceae</taxon>
        <taxon>Gracilibacillus</taxon>
    </lineage>
</organism>
<evidence type="ECO:0000313" key="1">
    <source>
        <dbReference type="EMBL" id="MFC4403335.1"/>
    </source>
</evidence>
<keyword evidence="2" id="KW-1185">Reference proteome</keyword>
<proteinExistence type="predicted"/>
<reference evidence="2" key="1">
    <citation type="journal article" date="2019" name="Int. J. Syst. Evol. Microbiol.">
        <title>The Global Catalogue of Microorganisms (GCM) 10K type strain sequencing project: providing services to taxonomists for standard genome sequencing and annotation.</title>
        <authorList>
            <consortium name="The Broad Institute Genomics Platform"/>
            <consortium name="The Broad Institute Genome Sequencing Center for Infectious Disease"/>
            <person name="Wu L."/>
            <person name="Ma J."/>
        </authorList>
    </citation>
    <scope>NUCLEOTIDE SEQUENCE [LARGE SCALE GENOMIC DNA]</scope>
    <source>
        <strain evidence="2">CCUG 37865</strain>
    </source>
</reference>
<name>A0ABV8WU99_9BACI</name>
<dbReference type="RefSeq" id="WP_390251771.1">
    <property type="nucleotide sequence ID" value="NZ_JBHSDT010000004.1"/>
</dbReference>
<sequence length="105" mass="12224">MTKLEAITYRKSFDQIYFKTYGSRTSGDYEITLHYPNGDYISLPSIKGNTQNGLEEARIIICKYIIDNMNGTHDTIFNHYCVSPDRSPNSKDQWNQFEVSQFIQP</sequence>
<dbReference type="Proteomes" id="UP001595882">
    <property type="component" value="Unassembled WGS sequence"/>
</dbReference>
<dbReference type="EMBL" id="JBHSDT010000004">
    <property type="protein sequence ID" value="MFC4403335.1"/>
    <property type="molecule type" value="Genomic_DNA"/>
</dbReference>
<protein>
    <submittedName>
        <fullName evidence="1">Uncharacterized protein</fullName>
    </submittedName>
</protein>
<comment type="caution">
    <text evidence="1">The sequence shown here is derived from an EMBL/GenBank/DDBJ whole genome shotgun (WGS) entry which is preliminary data.</text>
</comment>
<evidence type="ECO:0000313" key="2">
    <source>
        <dbReference type="Proteomes" id="UP001595882"/>
    </source>
</evidence>
<accession>A0ABV8WU99</accession>